<dbReference type="EMBL" id="CM016553">
    <property type="protein sequence ID" value="TKW30453.1"/>
    <property type="molecule type" value="Genomic_DNA"/>
</dbReference>
<gene>
    <name evidence="7" type="ORF">SEVIR_2G038400v2</name>
</gene>
<evidence type="ECO:0000256" key="3">
    <source>
        <dbReference type="ARBA" id="ARBA00047960"/>
    </source>
</evidence>
<evidence type="ECO:0000256" key="1">
    <source>
        <dbReference type="ARBA" id="ARBA00003701"/>
    </source>
</evidence>
<dbReference type="InterPro" id="IPR045073">
    <property type="entry name" value="Omega/Tau-like"/>
</dbReference>
<sequence length="223" mass="25602">MAVEPEVVLLDFWVSPFGQRCRIALEEKGVPYEYREQDVLNCKGELLLRSNPVHKTIPVLLHAGRAICESFVIVHTYVDEAWPDAAPLLPRDDPYARAEARFWADYIDKKIYGCQTRLWKLKGEAQEQAKKDLTEVLKTLESELGDKPYFAGDTFGFVDIALVPFTSWFLAYEKLGGFSIEEHCPKIVAWAKLWRERESVAKALTDPDKVEFVQFLQTKFGPM</sequence>
<feature type="domain" description="GST N-terminal" evidence="5">
    <location>
        <begin position="5"/>
        <end position="86"/>
    </location>
</feature>
<keyword evidence="8" id="KW-1185">Reference proteome</keyword>
<dbReference type="EC" id="2.5.1.18" evidence="4"/>
<dbReference type="OMA" id="SIESECC"/>
<organism evidence="7 8">
    <name type="scientific">Setaria viridis</name>
    <name type="common">Green bristlegrass</name>
    <name type="synonym">Setaria italica subsp. viridis</name>
    <dbReference type="NCBI Taxonomy" id="4556"/>
    <lineage>
        <taxon>Eukaryota</taxon>
        <taxon>Viridiplantae</taxon>
        <taxon>Streptophyta</taxon>
        <taxon>Embryophyta</taxon>
        <taxon>Tracheophyta</taxon>
        <taxon>Spermatophyta</taxon>
        <taxon>Magnoliopsida</taxon>
        <taxon>Liliopsida</taxon>
        <taxon>Poales</taxon>
        <taxon>Poaceae</taxon>
        <taxon>PACMAD clade</taxon>
        <taxon>Panicoideae</taxon>
        <taxon>Panicodae</taxon>
        <taxon>Paniceae</taxon>
        <taxon>Cenchrinae</taxon>
        <taxon>Setaria</taxon>
    </lineage>
</organism>
<dbReference type="SFLD" id="SFLDS00019">
    <property type="entry name" value="Glutathione_Transferase_(cytos"/>
    <property type="match status" value="1"/>
</dbReference>
<evidence type="ECO:0000259" key="6">
    <source>
        <dbReference type="PROSITE" id="PS50405"/>
    </source>
</evidence>
<accession>A0A4U6VPT9</accession>
<dbReference type="CDD" id="cd03185">
    <property type="entry name" value="GST_C_Tau"/>
    <property type="match status" value="1"/>
</dbReference>
<dbReference type="GO" id="GO:0006749">
    <property type="term" value="P:glutathione metabolic process"/>
    <property type="evidence" value="ECO:0007669"/>
    <property type="project" value="InterPro"/>
</dbReference>
<comment type="subcellular location">
    <subcellularLocation>
        <location evidence="4">Cytoplasm</location>
        <location evidence="4">Cytosol</location>
    </subcellularLocation>
</comment>
<dbReference type="PANTHER" id="PTHR11260:SF781">
    <property type="entry name" value="GLUTATHIONE S-TRANSFERASE U19"/>
    <property type="match status" value="1"/>
</dbReference>
<reference evidence="7" key="1">
    <citation type="submission" date="2019-03" db="EMBL/GenBank/DDBJ databases">
        <title>WGS assembly of Setaria viridis.</title>
        <authorList>
            <person name="Huang P."/>
            <person name="Jenkins J."/>
            <person name="Grimwood J."/>
            <person name="Barry K."/>
            <person name="Healey A."/>
            <person name="Mamidi S."/>
            <person name="Sreedasyam A."/>
            <person name="Shu S."/>
            <person name="Feldman M."/>
            <person name="Wu J."/>
            <person name="Yu Y."/>
            <person name="Chen C."/>
            <person name="Johnson J."/>
            <person name="Rokhsar D."/>
            <person name="Baxter I."/>
            <person name="Schmutz J."/>
            <person name="Brutnell T."/>
            <person name="Kellogg E."/>
        </authorList>
    </citation>
    <scope>NUCLEOTIDE SEQUENCE [LARGE SCALE GENOMIC DNA]</scope>
</reference>
<dbReference type="SFLD" id="SFLDG01152">
    <property type="entry name" value="Main.3:_Omega-_and_Tau-like"/>
    <property type="match status" value="1"/>
</dbReference>
<dbReference type="PANTHER" id="PTHR11260">
    <property type="entry name" value="GLUTATHIONE S-TRANSFERASE, GST, SUPERFAMILY, GST DOMAIN CONTAINING"/>
    <property type="match status" value="1"/>
</dbReference>
<evidence type="ECO:0000256" key="2">
    <source>
        <dbReference type="ARBA" id="ARBA00022679"/>
    </source>
</evidence>
<dbReference type="CDD" id="cd03058">
    <property type="entry name" value="GST_N_Tau"/>
    <property type="match status" value="1"/>
</dbReference>
<dbReference type="InterPro" id="IPR010987">
    <property type="entry name" value="Glutathione-S-Trfase_C-like"/>
</dbReference>
<comment type="function">
    <text evidence="1">Conjugation of reduced glutathione to a wide number of exogenous and endogenous hydrophobic electrophiles.</text>
</comment>
<dbReference type="SUPFAM" id="SSF47616">
    <property type="entry name" value="GST C-terminal domain-like"/>
    <property type="match status" value="1"/>
</dbReference>
<keyword evidence="4" id="KW-0963">Cytoplasm</keyword>
<evidence type="ECO:0000256" key="4">
    <source>
        <dbReference type="RuleBase" id="RU369102"/>
    </source>
</evidence>
<dbReference type="GO" id="GO:0004364">
    <property type="term" value="F:glutathione transferase activity"/>
    <property type="evidence" value="ECO:0007669"/>
    <property type="project" value="UniProtKB-UniRule"/>
</dbReference>
<dbReference type="InterPro" id="IPR045074">
    <property type="entry name" value="GST_C_Tau"/>
</dbReference>
<dbReference type="FunFam" id="1.20.1050.10:FF:000018">
    <property type="entry name" value="Glutathione S-transferase U20"/>
    <property type="match status" value="1"/>
</dbReference>
<dbReference type="InterPro" id="IPR036282">
    <property type="entry name" value="Glutathione-S-Trfase_C_sf"/>
</dbReference>
<dbReference type="GO" id="GO:0005829">
    <property type="term" value="C:cytosol"/>
    <property type="evidence" value="ECO:0007669"/>
    <property type="project" value="UniProtKB-SubCell"/>
</dbReference>
<dbReference type="FunFam" id="3.40.30.10:FF:000014">
    <property type="entry name" value="Tau class glutathione S-transferase"/>
    <property type="match status" value="1"/>
</dbReference>
<dbReference type="Pfam" id="PF13410">
    <property type="entry name" value="GST_C_2"/>
    <property type="match status" value="1"/>
</dbReference>
<feature type="domain" description="GST C-terminal" evidence="6">
    <location>
        <begin position="93"/>
        <end position="220"/>
    </location>
</feature>
<comment type="function">
    <text evidence="4">Is involved in the conjugation of reduced glutathione to a wide number of exogenous and endogenous hydrophobic electrophiles.</text>
</comment>
<evidence type="ECO:0000313" key="8">
    <source>
        <dbReference type="Proteomes" id="UP000298652"/>
    </source>
</evidence>
<dbReference type="SFLD" id="SFLDG00358">
    <property type="entry name" value="Main_(cytGST)"/>
    <property type="match status" value="1"/>
</dbReference>
<dbReference type="PROSITE" id="PS50405">
    <property type="entry name" value="GST_CTER"/>
    <property type="match status" value="1"/>
</dbReference>
<dbReference type="Gramene" id="TKW30453">
    <property type="protein sequence ID" value="TKW30453"/>
    <property type="gene ID" value="SEVIR_2G038400v2"/>
</dbReference>
<dbReference type="Pfam" id="PF13409">
    <property type="entry name" value="GST_N_2"/>
    <property type="match status" value="1"/>
</dbReference>
<dbReference type="SUPFAM" id="SSF52833">
    <property type="entry name" value="Thioredoxin-like"/>
    <property type="match status" value="1"/>
</dbReference>
<proteinExistence type="inferred from homology"/>
<dbReference type="InterPro" id="IPR040079">
    <property type="entry name" value="Glutathione_S-Trfase"/>
</dbReference>
<dbReference type="AlphaFoldDB" id="A0A4U6VPT9"/>
<dbReference type="PROSITE" id="PS50404">
    <property type="entry name" value="GST_NTER"/>
    <property type="match status" value="1"/>
</dbReference>
<evidence type="ECO:0000259" key="5">
    <source>
        <dbReference type="PROSITE" id="PS50404"/>
    </source>
</evidence>
<keyword evidence="2 4" id="KW-0808">Transferase</keyword>
<dbReference type="Gene3D" id="1.20.1050.10">
    <property type="match status" value="1"/>
</dbReference>
<dbReference type="InterPro" id="IPR036249">
    <property type="entry name" value="Thioredoxin-like_sf"/>
</dbReference>
<protein>
    <recommendedName>
        <fullName evidence="4">Glutathione S-transferase</fullName>
        <ecNumber evidence="4">2.5.1.18</ecNumber>
    </recommendedName>
</protein>
<name>A0A4U6VPT9_SETVI</name>
<comment type="catalytic activity">
    <reaction evidence="3 4">
        <text>RX + glutathione = an S-substituted glutathione + a halide anion + H(+)</text>
        <dbReference type="Rhea" id="RHEA:16437"/>
        <dbReference type="ChEBI" id="CHEBI:15378"/>
        <dbReference type="ChEBI" id="CHEBI:16042"/>
        <dbReference type="ChEBI" id="CHEBI:17792"/>
        <dbReference type="ChEBI" id="CHEBI:57925"/>
        <dbReference type="ChEBI" id="CHEBI:90779"/>
        <dbReference type="EC" id="2.5.1.18"/>
    </reaction>
</comment>
<dbReference type="Gene3D" id="3.40.30.10">
    <property type="entry name" value="Glutaredoxin"/>
    <property type="match status" value="1"/>
</dbReference>
<dbReference type="Proteomes" id="UP000298652">
    <property type="component" value="Chromosome 2"/>
</dbReference>
<dbReference type="InterPro" id="IPR004045">
    <property type="entry name" value="Glutathione_S-Trfase_N"/>
</dbReference>
<evidence type="ECO:0000313" key="7">
    <source>
        <dbReference type="EMBL" id="TKW30453.1"/>
    </source>
</evidence>
<comment type="similarity">
    <text evidence="4">Belongs to the GST superfamily.</text>
</comment>